<protein>
    <submittedName>
        <fullName evidence="7">ABC transporter substrate-binding protein</fullName>
    </submittedName>
</protein>
<evidence type="ECO:0000256" key="2">
    <source>
        <dbReference type="ARBA" id="ARBA00005695"/>
    </source>
</evidence>
<evidence type="ECO:0000313" key="7">
    <source>
        <dbReference type="EMBL" id="MFD1247346.1"/>
    </source>
</evidence>
<dbReference type="PANTHER" id="PTHR30290">
    <property type="entry name" value="PERIPLASMIC BINDING COMPONENT OF ABC TRANSPORTER"/>
    <property type="match status" value="1"/>
</dbReference>
<keyword evidence="3" id="KW-0813">Transport</keyword>
<organism evidence="7 8">
    <name type="scientific">Nocardioides ginsengisoli</name>
    <dbReference type="NCBI Taxonomy" id="363868"/>
    <lineage>
        <taxon>Bacteria</taxon>
        <taxon>Bacillati</taxon>
        <taxon>Actinomycetota</taxon>
        <taxon>Actinomycetes</taxon>
        <taxon>Propionibacteriales</taxon>
        <taxon>Nocardioidaceae</taxon>
        <taxon>Nocardioides</taxon>
    </lineage>
</organism>
<dbReference type="PANTHER" id="PTHR30290:SF10">
    <property type="entry name" value="PERIPLASMIC OLIGOPEPTIDE-BINDING PROTEIN-RELATED"/>
    <property type="match status" value="1"/>
</dbReference>
<accession>A0ABW3VX88</accession>
<dbReference type="Proteomes" id="UP001597229">
    <property type="component" value="Unassembled WGS sequence"/>
</dbReference>
<feature type="domain" description="Solute-binding protein family 5" evidence="6">
    <location>
        <begin position="73"/>
        <end position="434"/>
    </location>
</feature>
<proteinExistence type="inferred from homology"/>
<evidence type="ECO:0000256" key="5">
    <source>
        <dbReference type="SAM" id="SignalP"/>
    </source>
</evidence>
<evidence type="ECO:0000259" key="6">
    <source>
        <dbReference type="Pfam" id="PF00496"/>
    </source>
</evidence>
<dbReference type="EMBL" id="JBHTLX010000008">
    <property type="protein sequence ID" value="MFD1247346.1"/>
    <property type="molecule type" value="Genomic_DNA"/>
</dbReference>
<feature type="signal peptide" evidence="5">
    <location>
        <begin position="1"/>
        <end position="19"/>
    </location>
</feature>
<dbReference type="Pfam" id="PF00496">
    <property type="entry name" value="SBP_bac_5"/>
    <property type="match status" value="1"/>
</dbReference>
<dbReference type="InterPro" id="IPR039424">
    <property type="entry name" value="SBP_5"/>
</dbReference>
<sequence length="521" mass="56833">MWTLLAGVLATTLALTACAGTTRAPSSAGSTFTYAFHLNVVTEWDPAVSYSNESIAMANLYESLTRYDAAAKKVEPLLATSWTKSADGRRWTFTLRDDVTFHTGRKLDSTAVKESIERTKKLAGGAAYIWDPVSSIETPDPTTVVFDLAYPVALDLVASSGYGAYVYDTQAAGTGDLAAWFKKAKDAGTGPYTVDTWTAGAETELRLKAYDDYWGGWTDQQYRAVEFRVTPEVTTAWQLLQRDDVSFVDRLTPQIFEQATTTKGVGTSETSSFQNLLALYNTASGPMADIRVRRAIQMLTDTKAIISALHGAAAPADGLIPPGLIGEGDASVKPDATVAKKLLADAGYDAGHPLRLSLTYAQGDKDQGLYVTLLGSALKAAGVQLDARPMQWDAQWTRGKSADPSQRQDIFVMYWYPDYADPLSWFANLFKSAKDPYFNLAYLEDASVDASVASLPKETAIAPAQAARSYLDLQRRIVVDDAAVTPLYLIKYQRAYSADFTGYVDNPAYPNVVFVHDLRTK</sequence>
<comment type="subcellular location">
    <subcellularLocation>
        <location evidence="1">Cell envelope</location>
    </subcellularLocation>
</comment>
<evidence type="ECO:0000256" key="3">
    <source>
        <dbReference type="ARBA" id="ARBA00022448"/>
    </source>
</evidence>
<dbReference type="InterPro" id="IPR000914">
    <property type="entry name" value="SBP_5_dom"/>
</dbReference>
<dbReference type="PIRSF" id="PIRSF002741">
    <property type="entry name" value="MppA"/>
    <property type="match status" value="1"/>
</dbReference>
<dbReference type="Gene3D" id="3.90.76.10">
    <property type="entry name" value="Dipeptide-binding Protein, Domain 1"/>
    <property type="match status" value="1"/>
</dbReference>
<evidence type="ECO:0000256" key="4">
    <source>
        <dbReference type="ARBA" id="ARBA00022729"/>
    </source>
</evidence>
<dbReference type="InterPro" id="IPR030678">
    <property type="entry name" value="Peptide/Ni-bd"/>
</dbReference>
<comment type="caution">
    <text evidence="7">The sequence shown here is derived from an EMBL/GenBank/DDBJ whole genome shotgun (WGS) entry which is preliminary data.</text>
</comment>
<keyword evidence="8" id="KW-1185">Reference proteome</keyword>
<dbReference type="SUPFAM" id="SSF53850">
    <property type="entry name" value="Periplasmic binding protein-like II"/>
    <property type="match status" value="1"/>
</dbReference>
<reference evidence="8" key="1">
    <citation type="journal article" date="2019" name="Int. J. Syst. Evol. Microbiol.">
        <title>The Global Catalogue of Microorganisms (GCM) 10K type strain sequencing project: providing services to taxonomists for standard genome sequencing and annotation.</title>
        <authorList>
            <consortium name="The Broad Institute Genomics Platform"/>
            <consortium name="The Broad Institute Genome Sequencing Center for Infectious Disease"/>
            <person name="Wu L."/>
            <person name="Ma J."/>
        </authorList>
    </citation>
    <scope>NUCLEOTIDE SEQUENCE [LARGE SCALE GENOMIC DNA]</scope>
    <source>
        <strain evidence="8">CCUG 52478</strain>
    </source>
</reference>
<evidence type="ECO:0000313" key="8">
    <source>
        <dbReference type="Proteomes" id="UP001597229"/>
    </source>
</evidence>
<comment type="similarity">
    <text evidence="2">Belongs to the bacterial solute-binding protein 5 family.</text>
</comment>
<keyword evidence="4 5" id="KW-0732">Signal</keyword>
<name>A0ABW3VX88_9ACTN</name>
<dbReference type="Gene3D" id="3.10.105.10">
    <property type="entry name" value="Dipeptide-binding Protein, Domain 3"/>
    <property type="match status" value="1"/>
</dbReference>
<dbReference type="Gene3D" id="3.40.190.10">
    <property type="entry name" value="Periplasmic binding protein-like II"/>
    <property type="match status" value="1"/>
</dbReference>
<evidence type="ECO:0000256" key="1">
    <source>
        <dbReference type="ARBA" id="ARBA00004196"/>
    </source>
</evidence>
<gene>
    <name evidence="7" type="ORF">ACFQ3F_06060</name>
</gene>
<feature type="chain" id="PRO_5045890219" evidence="5">
    <location>
        <begin position="20"/>
        <end position="521"/>
    </location>
</feature>